<accession>A0A5C8V7Z7</accession>
<dbReference type="EMBL" id="VRUR01000001">
    <property type="protein sequence ID" value="TXN36918.1"/>
    <property type="molecule type" value="Genomic_DNA"/>
</dbReference>
<reference evidence="2 3" key="1">
    <citation type="submission" date="2019-08" db="EMBL/GenBank/DDBJ databases">
        <title>Professor.</title>
        <authorList>
            <person name="Park J.S."/>
        </authorList>
    </citation>
    <scope>NUCLEOTIDE SEQUENCE [LARGE SCALE GENOMIC DNA]</scope>
    <source>
        <strain evidence="2 3">176CP5-101</strain>
    </source>
</reference>
<evidence type="ECO:0000313" key="2">
    <source>
        <dbReference type="EMBL" id="TXN36918.1"/>
    </source>
</evidence>
<gene>
    <name evidence="2" type="ORF">FVB32_01125</name>
</gene>
<evidence type="ECO:0000256" key="1">
    <source>
        <dbReference type="SAM" id="Phobius"/>
    </source>
</evidence>
<keyword evidence="1" id="KW-0812">Transmembrane</keyword>
<dbReference type="AlphaFoldDB" id="A0A5C8V7Z7"/>
<organism evidence="2 3">
    <name type="scientific">Flagellimonas hymeniacidonis</name>
    <dbReference type="NCBI Taxonomy" id="2603628"/>
    <lineage>
        <taxon>Bacteria</taxon>
        <taxon>Pseudomonadati</taxon>
        <taxon>Bacteroidota</taxon>
        <taxon>Flavobacteriia</taxon>
        <taxon>Flavobacteriales</taxon>
        <taxon>Flavobacteriaceae</taxon>
        <taxon>Flagellimonas</taxon>
    </lineage>
</organism>
<dbReference type="Proteomes" id="UP000321456">
    <property type="component" value="Unassembled WGS sequence"/>
</dbReference>
<feature type="transmembrane region" description="Helical" evidence="1">
    <location>
        <begin position="31"/>
        <end position="51"/>
    </location>
</feature>
<protein>
    <recommendedName>
        <fullName evidence="4">MFS transporter</fullName>
    </recommendedName>
</protein>
<evidence type="ECO:0000313" key="3">
    <source>
        <dbReference type="Proteomes" id="UP000321456"/>
    </source>
</evidence>
<name>A0A5C8V7Z7_9FLAO</name>
<feature type="transmembrane region" description="Helical" evidence="1">
    <location>
        <begin position="71"/>
        <end position="93"/>
    </location>
</feature>
<keyword evidence="3" id="KW-1185">Reference proteome</keyword>
<keyword evidence="1" id="KW-0472">Membrane</keyword>
<feature type="transmembrane region" description="Helical" evidence="1">
    <location>
        <begin position="99"/>
        <end position="115"/>
    </location>
</feature>
<sequence>MSLIMGPILFGTVVYFQTQNASLNFSDTDDIYLMIVPIVAVSCIFLGNFIFKQSIRNIPKTIDLRQKLARFQTASIIKYALAEAPALFGVVAFMITGNMAYLTISVVLILYFFMLKPTKEKIERYLDLKGDEKSQFNRLNEPLP</sequence>
<evidence type="ECO:0008006" key="4">
    <source>
        <dbReference type="Google" id="ProtNLM"/>
    </source>
</evidence>
<comment type="caution">
    <text evidence="2">The sequence shown here is derived from an EMBL/GenBank/DDBJ whole genome shotgun (WGS) entry which is preliminary data.</text>
</comment>
<dbReference type="RefSeq" id="WP_147740751.1">
    <property type="nucleotide sequence ID" value="NZ_VRUR01000001.1"/>
</dbReference>
<proteinExistence type="predicted"/>
<keyword evidence="1" id="KW-1133">Transmembrane helix</keyword>